<dbReference type="Proteomes" id="UP000225548">
    <property type="component" value="Unassembled WGS sequence"/>
</dbReference>
<dbReference type="PROSITE" id="PS01125">
    <property type="entry name" value="ROK"/>
    <property type="match status" value="1"/>
</dbReference>
<comment type="caution">
    <text evidence="2">The sequence shown here is derived from an EMBL/GenBank/DDBJ whole genome shotgun (WGS) entry which is preliminary data.</text>
</comment>
<dbReference type="SUPFAM" id="SSF46785">
    <property type="entry name" value="Winged helix' DNA-binding domain"/>
    <property type="match status" value="1"/>
</dbReference>
<protein>
    <submittedName>
        <fullName evidence="2">Putative NBD/HSP70 family sugar kinase</fullName>
    </submittedName>
</protein>
<dbReference type="InterPro" id="IPR049874">
    <property type="entry name" value="ROK_cs"/>
</dbReference>
<dbReference type="InterPro" id="IPR036388">
    <property type="entry name" value="WH-like_DNA-bd_sf"/>
</dbReference>
<proteinExistence type="inferred from homology"/>
<dbReference type="GO" id="GO:0016301">
    <property type="term" value="F:kinase activity"/>
    <property type="evidence" value="ECO:0007669"/>
    <property type="project" value="UniProtKB-KW"/>
</dbReference>
<sequence>MNHPEPRRPPGASTSVVLDAIRRTGTISRVGLTRATGLTGATVSTVVRRLLDDDLVVEIGRAESTGGKPRTLLELNQSARYAVGAHLDHSGITYAVTNLAGAPVARMTRPGPATTEPAQVLERMAREIDLLITGIGVDRSKVLGLGLVSPGPLTSTNGMNPTPPSMRSWEDFPLDTELERLTGLPVLLDNDATASAIGEYWSGGTSGETTFAALYMGTGIGAGFLLDGVAYRGASGNAGEIGHTSLNIDGPVCWCGMRGCVEVLAGPAAVVDAAWADPRVARAAGLDRLPDGASIAMQFAAIARSSRNGVVGARQILERSARYLAVAAHTVVNLLDVRLLVLTGASFAAASHIYVPAVRELLEQSFFARTSHAVDVRLSHAADTAPAIGGAAMVLQSELVPQRTAPLTTLDHAGSVRSELGSLSH</sequence>
<dbReference type="SUPFAM" id="SSF53067">
    <property type="entry name" value="Actin-like ATPase domain"/>
    <property type="match status" value="1"/>
</dbReference>
<dbReference type="OrthoDB" id="4083144at2"/>
<dbReference type="PANTHER" id="PTHR18964">
    <property type="entry name" value="ROK (REPRESSOR, ORF, KINASE) FAMILY"/>
    <property type="match status" value="1"/>
</dbReference>
<dbReference type="Gene3D" id="1.10.10.10">
    <property type="entry name" value="Winged helix-like DNA-binding domain superfamily/Winged helix DNA-binding domain"/>
    <property type="match status" value="1"/>
</dbReference>
<dbReference type="Gene3D" id="3.30.420.40">
    <property type="match status" value="2"/>
</dbReference>
<evidence type="ECO:0000313" key="2">
    <source>
        <dbReference type="EMBL" id="PFG32629.1"/>
    </source>
</evidence>
<keyword evidence="2" id="KW-0418">Kinase</keyword>
<organism evidence="2 3">
    <name type="scientific">Sanguibacter antarcticus</name>
    <dbReference type="NCBI Taxonomy" id="372484"/>
    <lineage>
        <taxon>Bacteria</taxon>
        <taxon>Bacillati</taxon>
        <taxon>Actinomycetota</taxon>
        <taxon>Actinomycetes</taxon>
        <taxon>Micrococcales</taxon>
        <taxon>Sanguibacteraceae</taxon>
        <taxon>Sanguibacter</taxon>
    </lineage>
</organism>
<dbReference type="InterPro" id="IPR000600">
    <property type="entry name" value="ROK"/>
</dbReference>
<accession>A0A2A9E347</accession>
<name>A0A2A9E347_9MICO</name>
<evidence type="ECO:0000313" key="3">
    <source>
        <dbReference type="Proteomes" id="UP000225548"/>
    </source>
</evidence>
<dbReference type="EMBL" id="PDJG01000001">
    <property type="protein sequence ID" value="PFG32629.1"/>
    <property type="molecule type" value="Genomic_DNA"/>
</dbReference>
<dbReference type="InterPro" id="IPR043129">
    <property type="entry name" value="ATPase_NBD"/>
</dbReference>
<gene>
    <name evidence="2" type="ORF">ATL42_0470</name>
</gene>
<dbReference type="InterPro" id="IPR036390">
    <property type="entry name" value="WH_DNA-bd_sf"/>
</dbReference>
<keyword evidence="3" id="KW-1185">Reference proteome</keyword>
<evidence type="ECO:0000256" key="1">
    <source>
        <dbReference type="ARBA" id="ARBA00006479"/>
    </source>
</evidence>
<keyword evidence="2" id="KW-0808">Transferase</keyword>
<dbReference type="PANTHER" id="PTHR18964:SF173">
    <property type="entry name" value="GLUCOKINASE"/>
    <property type="match status" value="1"/>
</dbReference>
<dbReference type="Pfam" id="PF00480">
    <property type="entry name" value="ROK"/>
    <property type="match status" value="1"/>
</dbReference>
<comment type="similarity">
    <text evidence="1">Belongs to the ROK (NagC/XylR) family.</text>
</comment>
<dbReference type="AlphaFoldDB" id="A0A2A9E347"/>
<reference evidence="2 3" key="1">
    <citation type="submission" date="2017-10" db="EMBL/GenBank/DDBJ databases">
        <title>Sequencing the genomes of 1000 actinobacteria strains.</title>
        <authorList>
            <person name="Klenk H.-P."/>
        </authorList>
    </citation>
    <scope>NUCLEOTIDE SEQUENCE [LARGE SCALE GENOMIC DNA]</scope>
    <source>
        <strain evidence="2 3">DSM 18966</strain>
    </source>
</reference>
<dbReference type="RefSeq" id="WP_098453972.1">
    <property type="nucleotide sequence ID" value="NZ_PDJG01000001.1"/>
</dbReference>